<accession>A0ABS8ZP11</accession>
<dbReference type="Proteomes" id="UP001521150">
    <property type="component" value="Unassembled WGS sequence"/>
</dbReference>
<dbReference type="Pfam" id="PF13561">
    <property type="entry name" value="adh_short_C2"/>
    <property type="match status" value="1"/>
</dbReference>
<dbReference type="PRINTS" id="PR00080">
    <property type="entry name" value="SDRFAMILY"/>
</dbReference>
<comment type="similarity">
    <text evidence="1">Belongs to the short-chain dehydrogenases/reductases (SDR) family.</text>
</comment>
<evidence type="ECO:0000313" key="2">
    <source>
        <dbReference type="EMBL" id="MCE7009479.1"/>
    </source>
</evidence>
<dbReference type="PRINTS" id="PR00081">
    <property type="entry name" value="GDHRDH"/>
</dbReference>
<evidence type="ECO:0000256" key="1">
    <source>
        <dbReference type="ARBA" id="ARBA00006484"/>
    </source>
</evidence>
<dbReference type="PANTHER" id="PTHR42760:SF50">
    <property type="entry name" value="SHORT-CHAIN DEHYDROGENASE-RELATED"/>
    <property type="match status" value="1"/>
</dbReference>
<dbReference type="PANTHER" id="PTHR42760">
    <property type="entry name" value="SHORT-CHAIN DEHYDROGENASES/REDUCTASES FAMILY MEMBER"/>
    <property type="match status" value="1"/>
</dbReference>
<dbReference type="InterPro" id="IPR002347">
    <property type="entry name" value="SDR_fam"/>
</dbReference>
<dbReference type="InterPro" id="IPR036291">
    <property type="entry name" value="NAD(P)-bd_dom_sf"/>
</dbReference>
<evidence type="ECO:0000313" key="3">
    <source>
        <dbReference type="Proteomes" id="UP001521150"/>
    </source>
</evidence>
<reference evidence="2 3" key="1">
    <citation type="submission" date="2021-12" db="EMBL/GenBank/DDBJ databases">
        <title>Genome sequence of Kibdelosporangium philippinense ATCC 49844.</title>
        <authorList>
            <person name="Fedorov E.A."/>
            <person name="Omeragic M."/>
            <person name="Shalygina K.F."/>
            <person name="Maclea K.S."/>
        </authorList>
    </citation>
    <scope>NUCLEOTIDE SEQUENCE [LARGE SCALE GENOMIC DNA]</scope>
    <source>
        <strain evidence="2 3">ATCC 49844</strain>
    </source>
</reference>
<protein>
    <submittedName>
        <fullName evidence="2">SDR family oxidoreductase</fullName>
    </submittedName>
</protein>
<name>A0ABS8ZP11_9PSEU</name>
<dbReference type="EMBL" id="JAJVCN010000003">
    <property type="protein sequence ID" value="MCE7009479.1"/>
    <property type="molecule type" value="Genomic_DNA"/>
</dbReference>
<proteinExistence type="inferred from homology"/>
<organism evidence="2 3">
    <name type="scientific">Kibdelosporangium philippinense</name>
    <dbReference type="NCBI Taxonomy" id="211113"/>
    <lineage>
        <taxon>Bacteria</taxon>
        <taxon>Bacillati</taxon>
        <taxon>Actinomycetota</taxon>
        <taxon>Actinomycetes</taxon>
        <taxon>Pseudonocardiales</taxon>
        <taxon>Pseudonocardiaceae</taxon>
        <taxon>Kibdelosporangium</taxon>
    </lineage>
</organism>
<dbReference type="RefSeq" id="WP_233730885.1">
    <property type="nucleotide sequence ID" value="NZ_JAJVCN010000003.1"/>
</dbReference>
<comment type="caution">
    <text evidence="2">The sequence shown here is derived from an EMBL/GenBank/DDBJ whole genome shotgun (WGS) entry which is preliminary data.</text>
</comment>
<dbReference type="Gene3D" id="3.40.50.720">
    <property type="entry name" value="NAD(P)-binding Rossmann-like Domain"/>
    <property type="match status" value="1"/>
</dbReference>
<dbReference type="SUPFAM" id="SSF51735">
    <property type="entry name" value="NAD(P)-binding Rossmann-fold domains"/>
    <property type="match status" value="1"/>
</dbReference>
<gene>
    <name evidence="2" type="ORF">LWC34_42710</name>
</gene>
<sequence length="245" mass="25406">METSQRVALVTGGARGIGEGIVRRLAADGLSVGFTYLQAKDRADALAQETGALAIHADSGDEAAVRAAVNTVASTYGGLDVLVNNAFSNALWPIRQYPMEFFDTMLRVNLRGTWVATQEAAAYLGEGGRIINIGSIFADHLPAGELLRAGQAVYAMVKAGMAGMTRGLARELGPKGITANTIQPGIILSDSAKAVPDAVAYMVGMTPVGKVGQLADVASVVSYLASLESRFVNGATWDVDGGFAA</sequence>
<keyword evidence="3" id="KW-1185">Reference proteome</keyword>